<keyword evidence="3" id="KW-1185">Reference proteome</keyword>
<evidence type="ECO:0000256" key="1">
    <source>
        <dbReference type="SAM" id="MobiDB-lite"/>
    </source>
</evidence>
<reference evidence="2" key="2">
    <citation type="submission" date="2021-02" db="EMBL/GenBank/DDBJ databases">
        <title>Aspergillus chevalieri M1 genome sequence.</title>
        <authorList>
            <person name="Kadooka C."/>
            <person name="Mori K."/>
            <person name="Futagami T."/>
        </authorList>
    </citation>
    <scope>NUCLEOTIDE SEQUENCE</scope>
    <source>
        <strain evidence="2">M1</strain>
    </source>
</reference>
<gene>
    <name evidence="2" type="ORF">ACHE_50621S</name>
</gene>
<dbReference type="Proteomes" id="UP000637239">
    <property type="component" value="Chromosome 5"/>
</dbReference>
<reference evidence="2" key="1">
    <citation type="submission" date="2021-01" db="EMBL/GenBank/DDBJ databases">
        <authorList>
            <consortium name="Aspergillus chevalieri M1 genome sequencing consortium"/>
            <person name="Kazuki M."/>
            <person name="Futagami T."/>
        </authorList>
    </citation>
    <scope>NUCLEOTIDE SEQUENCE</scope>
    <source>
        <strain evidence="2">M1</strain>
    </source>
</reference>
<evidence type="ECO:0000313" key="2">
    <source>
        <dbReference type="EMBL" id="BCR89423.1"/>
    </source>
</evidence>
<dbReference type="RefSeq" id="XP_043137945.1">
    <property type="nucleotide sequence ID" value="XM_043280358.1"/>
</dbReference>
<dbReference type="EMBL" id="AP024420">
    <property type="protein sequence ID" value="BCR89423.1"/>
    <property type="molecule type" value="Genomic_DNA"/>
</dbReference>
<organism evidence="2 3">
    <name type="scientific">Aspergillus chevalieri</name>
    <name type="common">Eurotium chevalieri</name>
    <dbReference type="NCBI Taxonomy" id="182096"/>
    <lineage>
        <taxon>Eukaryota</taxon>
        <taxon>Fungi</taxon>
        <taxon>Dikarya</taxon>
        <taxon>Ascomycota</taxon>
        <taxon>Pezizomycotina</taxon>
        <taxon>Eurotiomycetes</taxon>
        <taxon>Eurotiomycetidae</taxon>
        <taxon>Eurotiales</taxon>
        <taxon>Aspergillaceae</taxon>
        <taxon>Aspergillus</taxon>
        <taxon>Aspergillus subgen. Aspergillus</taxon>
    </lineage>
</organism>
<sequence length="66" mass="7291">MSWEGTFDLDPNIFGSGTRISHVSFSNSTDDILQPGFVRYGNDTLSPNIPELEEESSSLDKRAAIK</sequence>
<name>A0A7R7VSL2_ASPCH</name>
<evidence type="ECO:0000313" key="3">
    <source>
        <dbReference type="Proteomes" id="UP000637239"/>
    </source>
</evidence>
<dbReference type="AlphaFoldDB" id="A0A7R7VSL2"/>
<dbReference type="KEGG" id="ache:ACHE_50621S"/>
<dbReference type="GeneID" id="66983781"/>
<protein>
    <submittedName>
        <fullName evidence="2">Uncharacterized protein</fullName>
    </submittedName>
</protein>
<feature type="region of interest" description="Disordered" evidence="1">
    <location>
        <begin position="47"/>
        <end position="66"/>
    </location>
</feature>
<accession>A0A7R7VSL2</accession>
<proteinExistence type="predicted"/>